<dbReference type="PIRSF" id="PIRSF009320">
    <property type="entry name" value="Nuc_binding_HP_1000"/>
    <property type="match status" value="1"/>
</dbReference>
<organism evidence="1 2">
    <name type="scientific">Xaviernesmea oryzae</name>
    <dbReference type="NCBI Taxonomy" id="464029"/>
    <lineage>
        <taxon>Bacteria</taxon>
        <taxon>Pseudomonadati</taxon>
        <taxon>Pseudomonadota</taxon>
        <taxon>Alphaproteobacteria</taxon>
        <taxon>Hyphomicrobiales</taxon>
        <taxon>Rhizobiaceae</taxon>
        <taxon>Rhizobium/Agrobacterium group</taxon>
        <taxon>Xaviernesmea</taxon>
    </lineage>
</organism>
<dbReference type="EMBL" id="MKIP01000058">
    <property type="protein sequence ID" value="OLP58041.1"/>
    <property type="molecule type" value="Genomic_DNA"/>
</dbReference>
<dbReference type="InterPro" id="IPR027417">
    <property type="entry name" value="P-loop_NTPase"/>
</dbReference>
<dbReference type="InterPro" id="IPR050678">
    <property type="entry name" value="DNA_Partitioning_ATPase"/>
</dbReference>
<accession>A0A1Q9ARN2</accession>
<dbReference type="Pfam" id="PF07015">
    <property type="entry name" value="VirC1"/>
    <property type="match status" value="1"/>
</dbReference>
<keyword evidence="2" id="KW-1185">Reference proteome</keyword>
<dbReference type="InterPro" id="IPR009744">
    <property type="entry name" value="VirC1"/>
</dbReference>
<gene>
    <name evidence="1" type="ORF">BJF93_05215</name>
</gene>
<reference evidence="1 2" key="1">
    <citation type="submission" date="2016-09" db="EMBL/GenBank/DDBJ databases">
        <title>Rhizobium sp. nov., a novel species isolated from the rice rhizosphere.</title>
        <authorList>
            <person name="Zhao J."/>
            <person name="Zhang X."/>
        </authorList>
    </citation>
    <scope>NUCLEOTIDE SEQUENCE [LARGE SCALE GENOMIC DNA]</scope>
    <source>
        <strain evidence="1 2">1.7048</strain>
    </source>
</reference>
<dbReference type="PANTHER" id="PTHR13696:SF96">
    <property type="entry name" value="COBQ_COBB_MIND_PARA NUCLEOTIDE BINDING DOMAIN-CONTAINING PROTEIN"/>
    <property type="match status" value="1"/>
</dbReference>
<proteinExistence type="predicted"/>
<dbReference type="Proteomes" id="UP000186364">
    <property type="component" value="Unassembled WGS sequence"/>
</dbReference>
<dbReference type="Gene3D" id="3.40.50.300">
    <property type="entry name" value="P-loop containing nucleotide triphosphate hydrolases"/>
    <property type="match status" value="1"/>
</dbReference>
<protein>
    <submittedName>
        <fullName evidence="1">Uncharacterized protein</fullName>
    </submittedName>
</protein>
<comment type="caution">
    <text evidence="1">The sequence shown here is derived from an EMBL/GenBank/DDBJ whole genome shotgun (WGS) entry which is preliminary data.</text>
</comment>
<sequence>MIGMIISFANIKGGSGKTTSSALLISGLIERGYRVAALDCDPLWTLHEWCSTAGPSRLSSARAEKAADISRHLDQFKRQADFIVVDLSAATDVMNALTFALSDFVVVPMQGSAVDARGAIHTLNLLKLVEENRRMVIKSSVLLTRLNPIVLTHSAKHVNQVIAEQKIPFLDAAILERSAYRDMFMKMESLFGAEDPRIHNLEKARRDILYLTDAVQKRLAS</sequence>
<dbReference type="CDD" id="cd02042">
    <property type="entry name" value="ParAB_family"/>
    <property type="match status" value="1"/>
</dbReference>
<name>A0A1Q9ARN2_9HYPH</name>
<evidence type="ECO:0000313" key="1">
    <source>
        <dbReference type="EMBL" id="OLP58041.1"/>
    </source>
</evidence>
<dbReference type="AlphaFoldDB" id="A0A1Q9ARN2"/>
<evidence type="ECO:0000313" key="2">
    <source>
        <dbReference type="Proteomes" id="UP000186364"/>
    </source>
</evidence>
<dbReference type="SUPFAM" id="SSF52540">
    <property type="entry name" value="P-loop containing nucleoside triphosphate hydrolases"/>
    <property type="match status" value="1"/>
</dbReference>
<dbReference type="PANTHER" id="PTHR13696">
    <property type="entry name" value="P-LOOP CONTAINING NUCLEOSIDE TRIPHOSPHATE HYDROLASE"/>
    <property type="match status" value="1"/>
</dbReference>